<accession>A0A8K0WB58</accession>
<gene>
    <name evidence="2" type="ORF">BKA59DRAFT_233253</name>
</gene>
<evidence type="ECO:0000313" key="3">
    <source>
        <dbReference type="Proteomes" id="UP000813427"/>
    </source>
</evidence>
<dbReference type="AlphaFoldDB" id="A0A8K0WB58"/>
<reference evidence="2" key="1">
    <citation type="journal article" date="2021" name="Nat. Commun.">
        <title>Genetic determinants of endophytism in the Arabidopsis root mycobiome.</title>
        <authorList>
            <person name="Mesny F."/>
            <person name="Miyauchi S."/>
            <person name="Thiergart T."/>
            <person name="Pickel B."/>
            <person name="Atanasova L."/>
            <person name="Karlsson M."/>
            <person name="Huettel B."/>
            <person name="Barry K.W."/>
            <person name="Haridas S."/>
            <person name="Chen C."/>
            <person name="Bauer D."/>
            <person name="Andreopoulos W."/>
            <person name="Pangilinan J."/>
            <person name="LaButti K."/>
            <person name="Riley R."/>
            <person name="Lipzen A."/>
            <person name="Clum A."/>
            <person name="Drula E."/>
            <person name="Henrissat B."/>
            <person name="Kohler A."/>
            <person name="Grigoriev I.V."/>
            <person name="Martin F.M."/>
            <person name="Hacquard S."/>
        </authorList>
    </citation>
    <scope>NUCLEOTIDE SEQUENCE</scope>
    <source>
        <strain evidence="2">MPI-SDFR-AT-0068</strain>
    </source>
</reference>
<evidence type="ECO:0000313" key="2">
    <source>
        <dbReference type="EMBL" id="KAH7242535.1"/>
    </source>
</evidence>
<proteinExistence type="predicted"/>
<comment type="caution">
    <text evidence="2">The sequence shown here is derived from an EMBL/GenBank/DDBJ whole genome shotgun (WGS) entry which is preliminary data.</text>
</comment>
<feature type="region of interest" description="Disordered" evidence="1">
    <location>
        <begin position="170"/>
        <end position="205"/>
    </location>
</feature>
<dbReference type="EMBL" id="JAGPXF010000005">
    <property type="protein sequence ID" value="KAH7242535.1"/>
    <property type="molecule type" value="Genomic_DNA"/>
</dbReference>
<evidence type="ECO:0008006" key="4">
    <source>
        <dbReference type="Google" id="ProtNLM"/>
    </source>
</evidence>
<name>A0A8K0WB58_9HYPO</name>
<protein>
    <recommendedName>
        <fullName evidence="4">NACHT-NTPase and P-loop NTPases N-terminal domain-containing protein</fullName>
    </recommendedName>
</protein>
<dbReference type="OrthoDB" id="3200163at2759"/>
<keyword evidence="3" id="KW-1185">Reference proteome</keyword>
<feature type="compositionally biased region" description="Low complexity" evidence="1">
    <location>
        <begin position="188"/>
        <end position="204"/>
    </location>
</feature>
<dbReference type="Proteomes" id="UP000813427">
    <property type="component" value="Unassembled WGS sequence"/>
</dbReference>
<sequence>MAEILGLASSIITIVGVAGKLGTSTVRLKRLWDEVQDVPESIRRCIDHLELLAPAIEEMDNEFQQTRHMVQNDNAAKRSLEYSRKAVETLETLVRDMESQITATRKRKRLVAQFKVMIKKEVMEEHQRQLNSALQLVSLSQQTYLIALSRSQPAIMVSELKRWQESERQQIVKQREPDQPIVTGNGWSRHNSMSSTSKTSLTSVRRTRNRPIPWQQPGFLGSFFYQSHEIREHLDAPDALDEAQVHQWRLQLPRWLMQRAWDFHVLRAHNGWTIQLRAWTTRPYDAEIFRLIKDGRTDLVVKAIRNKEASIQDRDPYGDSLIEVAAHARQLDVIKALMSMGLSLADTQRNSMSFRLLFWSWVQPDASITELGRILVTEENDTFGYHAYTFELIWGFEGFWESLRSRIFFQGLTDTIDWELVNPLVPLEMLSRGVVAPENLRKSYGLSGSNLQDFAAEYLHTFLNSRASMEGWRLLARKMFVGATASEASSMNIIEALTSLWRRQFALQPFEIWVRKALGMLLEDLAIAGIDLEEYMRWEAIRSHECSYEGQSIAEGLELRPEMRIPESGPALVIHATGRMPSDWAFSWDPCVEELSGEFLSHIEQRIPGAWVDFDPYSEQGQALRYAKCHKKQRYCPIIRLMGGKNKLEENKLLRVRGMTTCEEMFPLYSTDRRP</sequence>
<evidence type="ECO:0000256" key="1">
    <source>
        <dbReference type="SAM" id="MobiDB-lite"/>
    </source>
</evidence>
<organism evidence="2 3">
    <name type="scientific">Fusarium tricinctum</name>
    <dbReference type="NCBI Taxonomy" id="61284"/>
    <lineage>
        <taxon>Eukaryota</taxon>
        <taxon>Fungi</taxon>
        <taxon>Dikarya</taxon>
        <taxon>Ascomycota</taxon>
        <taxon>Pezizomycotina</taxon>
        <taxon>Sordariomycetes</taxon>
        <taxon>Hypocreomycetidae</taxon>
        <taxon>Hypocreales</taxon>
        <taxon>Nectriaceae</taxon>
        <taxon>Fusarium</taxon>
        <taxon>Fusarium tricinctum species complex</taxon>
    </lineage>
</organism>